<dbReference type="PROSITE" id="PS51186">
    <property type="entry name" value="GNAT"/>
    <property type="match status" value="1"/>
</dbReference>
<comment type="caution">
    <text evidence="4">The sequence shown here is derived from an EMBL/GenBank/DDBJ whole genome shotgun (WGS) entry which is preliminary data.</text>
</comment>
<dbReference type="InterPro" id="IPR000182">
    <property type="entry name" value="GNAT_dom"/>
</dbReference>
<dbReference type="InterPro" id="IPR050832">
    <property type="entry name" value="Bact_Acetyltransf"/>
</dbReference>
<dbReference type="Proteomes" id="UP001499951">
    <property type="component" value="Unassembled WGS sequence"/>
</dbReference>
<keyword evidence="1" id="KW-0808">Transferase</keyword>
<accession>A0ABN1EQB7</accession>
<dbReference type="InterPro" id="IPR016181">
    <property type="entry name" value="Acyl_CoA_acyltransferase"/>
</dbReference>
<evidence type="ECO:0000313" key="4">
    <source>
        <dbReference type="EMBL" id="GAA0571551.1"/>
    </source>
</evidence>
<dbReference type="EMBL" id="BAAADD010000005">
    <property type="protein sequence ID" value="GAA0571551.1"/>
    <property type="molecule type" value="Genomic_DNA"/>
</dbReference>
<evidence type="ECO:0000259" key="3">
    <source>
        <dbReference type="PROSITE" id="PS51186"/>
    </source>
</evidence>
<organism evidence="4 5">
    <name type="scientific">Rhizomicrobium electricum</name>
    <dbReference type="NCBI Taxonomy" id="480070"/>
    <lineage>
        <taxon>Bacteria</taxon>
        <taxon>Pseudomonadati</taxon>
        <taxon>Pseudomonadota</taxon>
        <taxon>Alphaproteobacteria</taxon>
        <taxon>Micropepsales</taxon>
        <taxon>Micropepsaceae</taxon>
        <taxon>Rhizomicrobium</taxon>
    </lineage>
</organism>
<dbReference type="Gene3D" id="3.40.630.30">
    <property type="match status" value="1"/>
</dbReference>
<dbReference type="PANTHER" id="PTHR43877:SF2">
    <property type="entry name" value="AMINOALKYLPHOSPHONATE N-ACETYLTRANSFERASE-RELATED"/>
    <property type="match status" value="1"/>
</dbReference>
<reference evidence="4 5" key="1">
    <citation type="journal article" date="2019" name="Int. J. Syst. Evol. Microbiol.">
        <title>The Global Catalogue of Microorganisms (GCM) 10K type strain sequencing project: providing services to taxonomists for standard genome sequencing and annotation.</title>
        <authorList>
            <consortium name="The Broad Institute Genomics Platform"/>
            <consortium name="The Broad Institute Genome Sequencing Center for Infectious Disease"/>
            <person name="Wu L."/>
            <person name="Ma J."/>
        </authorList>
    </citation>
    <scope>NUCLEOTIDE SEQUENCE [LARGE SCALE GENOMIC DNA]</scope>
    <source>
        <strain evidence="4 5">JCM 15089</strain>
    </source>
</reference>
<evidence type="ECO:0000256" key="1">
    <source>
        <dbReference type="ARBA" id="ARBA00022679"/>
    </source>
</evidence>
<evidence type="ECO:0000256" key="2">
    <source>
        <dbReference type="ARBA" id="ARBA00023315"/>
    </source>
</evidence>
<keyword evidence="2" id="KW-0012">Acyltransferase</keyword>
<feature type="domain" description="N-acetyltransferase" evidence="3">
    <location>
        <begin position="1"/>
        <end position="124"/>
    </location>
</feature>
<name>A0ABN1EQB7_9PROT</name>
<gene>
    <name evidence="4" type="ORF">GCM10008942_20310</name>
</gene>
<dbReference type="PANTHER" id="PTHR43877">
    <property type="entry name" value="AMINOALKYLPHOSPHONATE N-ACETYLTRANSFERASE-RELATED-RELATED"/>
    <property type="match status" value="1"/>
</dbReference>
<sequence length="124" mass="14068">MQLWPQKVQNLAKLRGAFDRALASTTQRYFCAVEDGEIVGFASLSMKYSLWQEALLANLDELVVDEAQRGQGIGGALLDYIVDVARKTGCSRIELDSAFHRTEAHEFYERRGFEKRAFLFTMAL</sequence>
<dbReference type="SUPFAM" id="SSF55729">
    <property type="entry name" value="Acyl-CoA N-acyltransferases (Nat)"/>
    <property type="match status" value="1"/>
</dbReference>
<keyword evidence="5" id="KW-1185">Reference proteome</keyword>
<proteinExistence type="predicted"/>
<evidence type="ECO:0000313" key="5">
    <source>
        <dbReference type="Proteomes" id="UP001499951"/>
    </source>
</evidence>
<protein>
    <submittedName>
        <fullName evidence="4">GNAT family N-acetyltransferase</fullName>
    </submittedName>
</protein>
<dbReference type="CDD" id="cd04301">
    <property type="entry name" value="NAT_SF"/>
    <property type="match status" value="1"/>
</dbReference>
<dbReference type="RefSeq" id="WP_166934155.1">
    <property type="nucleotide sequence ID" value="NZ_BAAADD010000005.1"/>
</dbReference>
<dbReference type="Pfam" id="PF00583">
    <property type="entry name" value="Acetyltransf_1"/>
    <property type="match status" value="1"/>
</dbReference>